<accession>A0ACA9SIT6</accession>
<sequence>RPKVMNVLTTLKEAYEKYVPKGASPMILPKTISDNNIPIYNLGDKNKCDTGKLPEDYK</sequence>
<evidence type="ECO:0000313" key="2">
    <source>
        <dbReference type="Proteomes" id="UP000789920"/>
    </source>
</evidence>
<dbReference type="Proteomes" id="UP000789920">
    <property type="component" value="Unassembled WGS sequence"/>
</dbReference>
<organism evidence="1 2">
    <name type="scientific">Racocetra persica</name>
    <dbReference type="NCBI Taxonomy" id="160502"/>
    <lineage>
        <taxon>Eukaryota</taxon>
        <taxon>Fungi</taxon>
        <taxon>Fungi incertae sedis</taxon>
        <taxon>Mucoromycota</taxon>
        <taxon>Glomeromycotina</taxon>
        <taxon>Glomeromycetes</taxon>
        <taxon>Diversisporales</taxon>
        <taxon>Gigasporaceae</taxon>
        <taxon>Racocetra</taxon>
    </lineage>
</organism>
<gene>
    <name evidence="1" type="ORF">RPERSI_LOCUS31757</name>
</gene>
<feature type="non-terminal residue" evidence="1">
    <location>
        <position position="1"/>
    </location>
</feature>
<name>A0ACA9SIT6_9GLOM</name>
<dbReference type="EMBL" id="CAJVQC010129338">
    <property type="protein sequence ID" value="CAG8841173.1"/>
    <property type="molecule type" value="Genomic_DNA"/>
</dbReference>
<feature type="non-terminal residue" evidence="1">
    <location>
        <position position="58"/>
    </location>
</feature>
<reference evidence="1" key="1">
    <citation type="submission" date="2021-06" db="EMBL/GenBank/DDBJ databases">
        <authorList>
            <person name="Kallberg Y."/>
            <person name="Tangrot J."/>
            <person name="Rosling A."/>
        </authorList>
    </citation>
    <scope>NUCLEOTIDE SEQUENCE</scope>
    <source>
        <strain evidence="1">MA461A</strain>
    </source>
</reference>
<keyword evidence="2" id="KW-1185">Reference proteome</keyword>
<proteinExistence type="predicted"/>
<protein>
    <submittedName>
        <fullName evidence="1">20798_t:CDS:1</fullName>
    </submittedName>
</protein>
<comment type="caution">
    <text evidence="1">The sequence shown here is derived from an EMBL/GenBank/DDBJ whole genome shotgun (WGS) entry which is preliminary data.</text>
</comment>
<evidence type="ECO:0000313" key="1">
    <source>
        <dbReference type="EMBL" id="CAG8841173.1"/>
    </source>
</evidence>